<name>A0AAE3J8P0_9FIRM</name>
<organism evidence="3 4">
    <name type="scientific">Hominilimicola fabiformis</name>
    <dbReference type="NCBI Taxonomy" id="2885356"/>
    <lineage>
        <taxon>Bacteria</taxon>
        <taxon>Bacillati</taxon>
        <taxon>Bacillota</taxon>
        <taxon>Clostridia</taxon>
        <taxon>Eubacteriales</taxon>
        <taxon>Oscillospiraceae</taxon>
        <taxon>Hominilimicola</taxon>
    </lineage>
</organism>
<dbReference type="RefSeq" id="WP_308455888.1">
    <property type="nucleotide sequence ID" value="NZ_JAJEQM010000003.1"/>
</dbReference>
<proteinExistence type="predicted"/>
<evidence type="ECO:0000256" key="1">
    <source>
        <dbReference type="SAM" id="SignalP"/>
    </source>
</evidence>
<dbReference type="InterPro" id="IPR012854">
    <property type="entry name" value="Cu_amine_oxidase-like_N"/>
</dbReference>
<accession>A0AAE3J8P0</accession>
<dbReference type="EMBL" id="JAJEQM010000003">
    <property type="protein sequence ID" value="MCC2209769.1"/>
    <property type="molecule type" value="Genomic_DNA"/>
</dbReference>
<protein>
    <submittedName>
        <fullName evidence="3">Copper amine oxidase N-terminal domain-containing protein</fullName>
    </submittedName>
</protein>
<dbReference type="AlphaFoldDB" id="A0AAE3J8P0"/>
<feature type="domain" description="Copper amine oxidase-like N-terminal" evidence="2">
    <location>
        <begin position="197"/>
        <end position="318"/>
    </location>
</feature>
<feature type="signal peptide" evidence="1">
    <location>
        <begin position="1"/>
        <end position="24"/>
    </location>
</feature>
<dbReference type="Proteomes" id="UP001198242">
    <property type="component" value="Unassembled WGS sequence"/>
</dbReference>
<evidence type="ECO:0000313" key="4">
    <source>
        <dbReference type="Proteomes" id="UP001198242"/>
    </source>
</evidence>
<dbReference type="Pfam" id="PF07833">
    <property type="entry name" value="Cu_amine_oxidN1"/>
    <property type="match status" value="1"/>
</dbReference>
<evidence type="ECO:0000313" key="3">
    <source>
        <dbReference type="EMBL" id="MCC2209769.1"/>
    </source>
</evidence>
<reference evidence="3 4" key="1">
    <citation type="submission" date="2021-10" db="EMBL/GenBank/DDBJ databases">
        <title>Anaerobic single-cell dispensing facilitates the cultivation of human gut bacteria.</title>
        <authorList>
            <person name="Afrizal A."/>
        </authorList>
    </citation>
    <scope>NUCLEOTIDE SEQUENCE [LARGE SCALE GENOMIC DNA]</scope>
    <source>
        <strain evidence="3 4">CLA-AA-H232</strain>
    </source>
</reference>
<gene>
    <name evidence="3" type="ORF">LKE05_03030</name>
</gene>
<keyword evidence="4" id="KW-1185">Reference proteome</keyword>
<sequence length="321" mass="35697">MKKIISAIIATAMMFTLCVTSTFAAESWREAFVTRLMKIMSSDPSYNQVVLTDLDRNGIPEAFVMRDGMDGGISAAFTMKGNTISNIDVPNNIIGTCLSDITVYQDGGRYIFVGREVPRYSSVINFYKLMFDGQTFSTEKILKSYVSSYQTVPYVDMYGNDFLTNGYPNRAKIKDFVDRYEGINTLTATNSNAKLSVNGVDVEVSGYSVNDSNYYKIRDIAMVLRTTNARFDVAWDENLSAIAISTGVKYTIVGGELNSDHSAALNVDQNTAPVYVDGEEKEVLSYNINGNTYFKIRDIADMVGFDVDWDGDTQTVVIRTN</sequence>
<evidence type="ECO:0000259" key="2">
    <source>
        <dbReference type="Pfam" id="PF07833"/>
    </source>
</evidence>
<keyword evidence="1" id="KW-0732">Signal</keyword>
<feature type="chain" id="PRO_5041970921" evidence="1">
    <location>
        <begin position="25"/>
        <end position="321"/>
    </location>
</feature>
<comment type="caution">
    <text evidence="3">The sequence shown here is derived from an EMBL/GenBank/DDBJ whole genome shotgun (WGS) entry which is preliminary data.</text>
</comment>